<dbReference type="Pfam" id="PF15978">
    <property type="entry name" value="TnsD"/>
    <property type="match status" value="1"/>
</dbReference>
<dbReference type="InterPro" id="IPR009492">
    <property type="entry name" value="TniQ"/>
</dbReference>
<dbReference type="OrthoDB" id="470139at2"/>
<evidence type="ECO:0000313" key="3">
    <source>
        <dbReference type="EMBL" id="SET05258.1"/>
    </source>
</evidence>
<proteinExistence type="predicted"/>
<dbReference type="Proteomes" id="UP000199308">
    <property type="component" value="Unassembled WGS sequence"/>
</dbReference>
<feature type="domain" description="Transposon Tn7 transposition protein TnsD C-terminal" evidence="2">
    <location>
        <begin position="199"/>
        <end position="467"/>
    </location>
</feature>
<dbReference type="InterPro" id="IPR032750">
    <property type="entry name" value="TnsD_C"/>
</dbReference>
<dbReference type="AlphaFoldDB" id="A0A1I0BE79"/>
<accession>A0A1I0BE79</accession>
<gene>
    <name evidence="3" type="ORF">SAMN05660429_00925</name>
</gene>
<keyword evidence="4" id="KW-1185">Reference proteome</keyword>
<evidence type="ECO:0000259" key="1">
    <source>
        <dbReference type="Pfam" id="PF06527"/>
    </source>
</evidence>
<organism evidence="3 4">
    <name type="scientific">Thalassotalea agarivorans</name>
    <name type="common">Thalassomonas agarivorans</name>
    <dbReference type="NCBI Taxonomy" id="349064"/>
    <lineage>
        <taxon>Bacteria</taxon>
        <taxon>Pseudomonadati</taxon>
        <taxon>Pseudomonadota</taxon>
        <taxon>Gammaproteobacteria</taxon>
        <taxon>Alteromonadales</taxon>
        <taxon>Colwelliaceae</taxon>
        <taxon>Thalassotalea</taxon>
    </lineage>
</organism>
<evidence type="ECO:0000259" key="2">
    <source>
        <dbReference type="Pfam" id="PF15978"/>
    </source>
</evidence>
<name>A0A1I0BE79_THASX</name>
<dbReference type="STRING" id="349064.SAMN05660429_00925"/>
<dbReference type="Pfam" id="PF06527">
    <property type="entry name" value="TniQ"/>
    <property type="match status" value="1"/>
</dbReference>
<feature type="domain" description="TniQ" evidence="1">
    <location>
        <begin position="3"/>
        <end position="152"/>
    </location>
</feature>
<reference evidence="3 4" key="1">
    <citation type="submission" date="2016-10" db="EMBL/GenBank/DDBJ databases">
        <authorList>
            <person name="de Groot N.N."/>
        </authorList>
    </citation>
    <scope>NUCLEOTIDE SEQUENCE [LARGE SCALE GENOMIC DNA]</scope>
    <source>
        <strain evidence="3 4">DSM 19706</strain>
    </source>
</reference>
<dbReference type="RefSeq" id="WP_093328079.1">
    <property type="nucleotide sequence ID" value="NZ_FOHK01000004.1"/>
</dbReference>
<protein>
    <submittedName>
        <fullName evidence="3">TniQ protein</fullName>
    </submittedName>
</protein>
<evidence type="ECO:0000313" key="4">
    <source>
        <dbReference type="Proteomes" id="UP000199308"/>
    </source>
</evidence>
<dbReference type="EMBL" id="FOHK01000004">
    <property type="protein sequence ID" value="SET05258.1"/>
    <property type="molecule type" value="Genomic_DNA"/>
</dbReference>
<sequence>MLVLLPDETIYSYLTRCCLMDGYPTLACALKYRIGSSSKQWSASFPSFISQVSSFSGIPFQQLLYKHTVYPLYRTFLSKAVSTKVEELLLAGGTLNLESKMSLVANRSKMTGELKYCPLCTKQDIEKYAWCYWHLQHQLPGALACAIHDCRLEGIKVNRKRLILPPTEKASLSTVNEKAVKLAMLSQNIFKLGGYGLNSEIINRVYRHRLVELGLATCNQSIRIKISQWRKHLRLYWESICDDPQISQILSKSKPWQYPANLLYGKSKTFHPLKHLLVIGHMFNTFDEFMSIYRLFEKGQEPCVDSEVEVNGDNLARSMPDKKILGFLENGYSLRRTSILCGVSIGYTKKISQIYGITIHRRTQFIDEGKRREIWRKLLVGLSTQNIAASVETSVGAVEQILSCHPEIVQLRKKIRFHNLLKKHRGQLISAVQSSTSRQEVKKAVSSSYTWLFKHDKDWLYSQLPAEIPRSQRYTRGGKSGV</sequence>